<dbReference type="EMBL" id="ABOU02000023">
    <property type="protein sequence ID" value="EDY33541.1"/>
    <property type="molecule type" value="Genomic_DNA"/>
</dbReference>
<evidence type="ECO:0000313" key="1">
    <source>
        <dbReference type="EMBL" id="EDY33541.1"/>
    </source>
</evidence>
<sequence length="41" mass="4609">MNHLFPTGTVDTENLPLAASPAYFDIKSSDRHCHRFYNGGQ</sequence>
<keyword evidence="2" id="KW-1185">Reference proteome</keyword>
<dbReference type="Proteomes" id="UP000003254">
    <property type="component" value="Unassembled WGS sequence"/>
</dbReference>
<dbReference type="AlphaFoldDB" id="B5CMI3"/>
<comment type="caution">
    <text evidence="1">The sequence shown here is derived from an EMBL/GenBank/DDBJ whole genome shotgun (WGS) entry which is preliminary data.</text>
</comment>
<protein>
    <submittedName>
        <fullName evidence="1">Uncharacterized protein</fullName>
    </submittedName>
</protein>
<dbReference type="HOGENOM" id="CLU_3276169_0_0_9"/>
<name>B5CMI3_9FIRM</name>
<evidence type="ECO:0000313" key="2">
    <source>
        <dbReference type="Proteomes" id="UP000003254"/>
    </source>
</evidence>
<accession>B5CMI3</accession>
<organism evidence="1 2">
    <name type="scientific">[Ruminococcus] lactaris ATCC 29176</name>
    <dbReference type="NCBI Taxonomy" id="471875"/>
    <lineage>
        <taxon>Bacteria</taxon>
        <taxon>Bacillati</taxon>
        <taxon>Bacillota</taxon>
        <taxon>Clostridia</taxon>
        <taxon>Lachnospirales</taxon>
        <taxon>Lachnospiraceae</taxon>
        <taxon>Mediterraneibacter</taxon>
    </lineage>
</organism>
<proteinExistence type="predicted"/>
<reference evidence="1" key="1">
    <citation type="submission" date="2008-08" db="EMBL/GenBank/DDBJ databases">
        <title>Draft genome sequence of Ruminococcus lactaris ATCC 29176.</title>
        <authorList>
            <person name="Sudarsanam P."/>
            <person name="Ley R."/>
            <person name="Guruge J."/>
            <person name="Turnbaugh P.J."/>
            <person name="Mahowald M."/>
            <person name="Liep D."/>
            <person name="Gordon J."/>
        </authorList>
    </citation>
    <scope>NUCLEOTIDE SEQUENCE [LARGE SCALE GENOMIC DNA]</scope>
    <source>
        <strain evidence="1">ATCC 29176</strain>
    </source>
</reference>
<reference evidence="1" key="2">
    <citation type="submission" date="2008-08" db="EMBL/GenBank/DDBJ databases">
        <authorList>
            <person name="Fulton L."/>
            <person name="Clifton S."/>
            <person name="Fulton B."/>
            <person name="Xu J."/>
            <person name="Minx P."/>
            <person name="Pepin K.H."/>
            <person name="Johnson M."/>
            <person name="Bhonagiri V."/>
            <person name="Nash W.E."/>
            <person name="Mardis E.R."/>
            <person name="Wilson R.K."/>
        </authorList>
    </citation>
    <scope>NUCLEOTIDE SEQUENCE [LARGE SCALE GENOMIC DNA]</scope>
    <source>
        <strain evidence="1">ATCC 29176</strain>
    </source>
</reference>
<gene>
    <name evidence="1" type="ORF">RUMLAC_00659</name>
</gene>